<reference evidence="2 3" key="1">
    <citation type="journal article" date="2018" name="Front. Plant Sci.">
        <title>Red Clover (Trifolium pratense) and Zigzag Clover (T. medium) - A Picture of Genomic Similarities and Differences.</title>
        <authorList>
            <person name="Dluhosova J."/>
            <person name="Istvanek J."/>
            <person name="Nedelnik J."/>
            <person name="Repkova J."/>
        </authorList>
    </citation>
    <scope>NUCLEOTIDE SEQUENCE [LARGE SCALE GENOMIC DNA]</scope>
    <source>
        <strain evidence="3">cv. 10/8</strain>
        <tissue evidence="2">Leaf</tissue>
    </source>
</reference>
<evidence type="ECO:0000256" key="1">
    <source>
        <dbReference type="SAM" id="MobiDB-lite"/>
    </source>
</evidence>
<feature type="region of interest" description="Disordered" evidence="1">
    <location>
        <begin position="1"/>
        <end position="54"/>
    </location>
</feature>
<protein>
    <submittedName>
        <fullName evidence="2">Uncharacterized protein</fullName>
    </submittedName>
</protein>
<organism evidence="2 3">
    <name type="scientific">Trifolium medium</name>
    <dbReference type="NCBI Taxonomy" id="97028"/>
    <lineage>
        <taxon>Eukaryota</taxon>
        <taxon>Viridiplantae</taxon>
        <taxon>Streptophyta</taxon>
        <taxon>Embryophyta</taxon>
        <taxon>Tracheophyta</taxon>
        <taxon>Spermatophyta</taxon>
        <taxon>Magnoliopsida</taxon>
        <taxon>eudicotyledons</taxon>
        <taxon>Gunneridae</taxon>
        <taxon>Pentapetalae</taxon>
        <taxon>rosids</taxon>
        <taxon>fabids</taxon>
        <taxon>Fabales</taxon>
        <taxon>Fabaceae</taxon>
        <taxon>Papilionoideae</taxon>
        <taxon>50 kb inversion clade</taxon>
        <taxon>NPAAA clade</taxon>
        <taxon>Hologalegina</taxon>
        <taxon>IRL clade</taxon>
        <taxon>Trifolieae</taxon>
        <taxon>Trifolium</taxon>
    </lineage>
</organism>
<name>A0A392W8M1_9FABA</name>
<evidence type="ECO:0000313" key="3">
    <source>
        <dbReference type="Proteomes" id="UP000265520"/>
    </source>
</evidence>
<feature type="compositionally biased region" description="Acidic residues" evidence="1">
    <location>
        <begin position="24"/>
        <end position="36"/>
    </location>
</feature>
<proteinExistence type="predicted"/>
<dbReference type="Proteomes" id="UP000265520">
    <property type="component" value="Unassembled WGS sequence"/>
</dbReference>
<feature type="compositionally biased region" description="Polar residues" evidence="1">
    <location>
        <begin position="1"/>
        <end position="18"/>
    </location>
</feature>
<dbReference type="EMBL" id="LXQA011419838">
    <property type="protein sequence ID" value="MCI96626.1"/>
    <property type="molecule type" value="Genomic_DNA"/>
</dbReference>
<comment type="caution">
    <text evidence="2">The sequence shown here is derived from an EMBL/GenBank/DDBJ whole genome shotgun (WGS) entry which is preliminary data.</text>
</comment>
<evidence type="ECO:0000313" key="2">
    <source>
        <dbReference type="EMBL" id="MCI96626.1"/>
    </source>
</evidence>
<dbReference type="AlphaFoldDB" id="A0A392W8M1"/>
<feature type="non-terminal residue" evidence="2">
    <location>
        <position position="54"/>
    </location>
</feature>
<keyword evidence="3" id="KW-1185">Reference proteome</keyword>
<accession>A0A392W8M1</accession>
<sequence length="54" mass="5862">MHGDASDTNTVANSISESMHTEPEVVEVNDTTSEEENVVRNSVPCTGKRLRSNS</sequence>